<name>A0A1K2H5Z5_9NEIS</name>
<evidence type="ECO:0000259" key="3">
    <source>
        <dbReference type="SMART" id="SM00833"/>
    </source>
</evidence>
<dbReference type="InterPro" id="IPR011629">
    <property type="entry name" value="CobW-like_C"/>
</dbReference>
<dbReference type="Pfam" id="PF02492">
    <property type="entry name" value="cobW"/>
    <property type="match status" value="1"/>
</dbReference>
<dbReference type="STRING" id="1121279.SAMN02745887_00322"/>
<accession>A0A1K2H5Z5</accession>
<dbReference type="SMART" id="SM00833">
    <property type="entry name" value="CobW_C"/>
    <property type="match status" value="1"/>
</dbReference>
<proteinExistence type="predicted"/>
<evidence type="ECO:0000313" key="4">
    <source>
        <dbReference type="EMBL" id="SFZ70819.1"/>
    </source>
</evidence>
<feature type="compositionally biased region" description="Low complexity" evidence="2">
    <location>
        <begin position="221"/>
        <end position="231"/>
    </location>
</feature>
<sequence>MNKQKVPVNLITGFLGVGKTTAIRRLLANKPAEQYWAVLVNEFGEVGIDGAAISSASAQLNVVEVPGGCICCTTSPMLRVSLTKLLRERRPDRLIIEPSGLGHPSGIIDVLRDPYLAAALDVRATITLVDPRQLNDTRYTSHEIWREQITLADVLIANKCDRADAAEVDHFMAMARGMYPPKLAVQTTSQGEFELGLLDLRGEIPAPQTPASELRHRARSTRQASSASERSQMSPGDVAGEGWVVKDHTEPGQASRGWVWAPEVRFSAQQLAELFQRLHAHSTLGLLPVQRAKGVFHTDHGWLLFNWVGNEASAVEIAWRRDSRAELIVSGDVPDWHGFETAMLACILPPTPSTSAQGN</sequence>
<feature type="domain" description="CobW C-terminal" evidence="3">
    <location>
        <begin position="255"/>
        <end position="347"/>
    </location>
</feature>
<dbReference type="InterPro" id="IPR003495">
    <property type="entry name" value="CobW/HypB/UreG_nucleotide-bd"/>
</dbReference>
<dbReference type="PANTHER" id="PTHR13748:SF46">
    <property type="entry name" value="ZINC CHAPERONE YEIR"/>
    <property type="match status" value="1"/>
</dbReference>
<dbReference type="Gene3D" id="3.40.50.300">
    <property type="entry name" value="P-loop containing nucleotide triphosphate hydrolases"/>
    <property type="match status" value="1"/>
</dbReference>
<dbReference type="CDD" id="cd03112">
    <property type="entry name" value="CobW-like"/>
    <property type="match status" value="1"/>
</dbReference>
<protein>
    <submittedName>
        <fullName evidence="4">GTPase, G3E family</fullName>
    </submittedName>
</protein>
<evidence type="ECO:0000256" key="2">
    <source>
        <dbReference type="SAM" id="MobiDB-lite"/>
    </source>
</evidence>
<dbReference type="InterPro" id="IPR051316">
    <property type="entry name" value="Zinc-reg_GTPase_activator"/>
</dbReference>
<dbReference type="RefSeq" id="WP_072426856.1">
    <property type="nucleotide sequence ID" value="NZ_FPKR01000001.1"/>
</dbReference>
<comment type="function">
    <text evidence="1">Zinc chaperone that directly transfers zinc cofactor to target proteins, thereby activating them. Zinc is transferred from the CXCC motif in the GTPase domain to the zinc binding site in target proteins in a process requiring GTP hydrolysis.</text>
</comment>
<feature type="region of interest" description="Disordered" evidence="2">
    <location>
        <begin position="206"/>
        <end position="243"/>
    </location>
</feature>
<evidence type="ECO:0000256" key="1">
    <source>
        <dbReference type="ARBA" id="ARBA00045658"/>
    </source>
</evidence>
<dbReference type="SUPFAM" id="SSF52540">
    <property type="entry name" value="P-loop containing nucleoside triphosphate hydrolases"/>
    <property type="match status" value="1"/>
</dbReference>
<dbReference type="InterPro" id="IPR027417">
    <property type="entry name" value="P-loop_NTPase"/>
</dbReference>
<reference evidence="4 5" key="1">
    <citation type="submission" date="2016-11" db="EMBL/GenBank/DDBJ databases">
        <authorList>
            <person name="Jaros S."/>
            <person name="Januszkiewicz K."/>
            <person name="Wedrychowicz H."/>
        </authorList>
    </citation>
    <scope>NUCLEOTIDE SEQUENCE [LARGE SCALE GENOMIC DNA]</scope>
    <source>
        <strain evidence="4 5">DSM 18899</strain>
    </source>
</reference>
<organism evidence="4 5">
    <name type="scientific">Chitinimonas taiwanensis DSM 18899</name>
    <dbReference type="NCBI Taxonomy" id="1121279"/>
    <lineage>
        <taxon>Bacteria</taxon>
        <taxon>Pseudomonadati</taxon>
        <taxon>Pseudomonadota</taxon>
        <taxon>Betaproteobacteria</taxon>
        <taxon>Neisseriales</taxon>
        <taxon>Chitinibacteraceae</taxon>
        <taxon>Chitinimonas</taxon>
    </lineage>
</organism>
<dbReference type="Proteomes" id="UP000186513">
    <property type="component" value="Unassembled WGS sequence"/>
</dbReference>
<dbReference type="EMBL" id="FPKR01000001">
    <property type="protein sequence ID" value="SFZ70819.1"/>
    <property type="molecule type" value="Genomic_DNA"/>
</dbReference>
<evidence type="ECO:0000313" key="5">
    <source>
        <dbReference type="Proteomes" id="UP000186513"/>
    </source>
</evidence>
<keyword evidence="5" id="KW-1185">Reference proteome</keyword>
<dbReference type="GO" id="GO:0005737">
    <property type="term" value="C:cytoplasm"/>
    <property type="evidence" value="ECO:0007669"/>
    <property type="project" value="TreeGrafter"/>
</dbReference>
<dbReference type="PANTHER" id="PTHR13748">
    <property type="entry name" value="COBW-RELATED"/>
    <property type="match status" value="1"/>
</dbReference>
<dbReference type="AlphaFoldDB" id="A0A1K2H5Z5"/>
<gene>
    <name evidence="4" type="ORF">SAMN02745887_00322</name>
</gene>